<feature type="compositionally biased region" description="Polar residues" evidence="1">
    <location>
        <begin position="123"/>
        <end position="132"/>
    </location>
</feature>
<name>A0A8J7FEB9_9GAMM</name>
<gene>
    <name evidence="2" type="ORF">IOQ59_19725</name>
</gene>
<feature type="region of interest" description="Disordered" evidence="1">
    <location>
        <begin position="182"/>
        <end position="205"/>
    </location>
</feature>
<dbReference type="RefSeq" id="WP_193955192.1">
    <property type="nucleotide sequence ID" value="NZ_JADEYS010000028.1"/>
</dbReference>
<dbReference type="AlphaFoldDB" id="A0A8J7FEB9"/>
<comment type="caution">
    <text evidence="2">The sequence shown here is derived from an EMBL/GenBank/DDBJ whole genome shotgun (WGS) entry which is preliminary data.</text>
</comment>
<accession>A0A8J7FEB9</accession>
<sequence>MKVGIRKDSPLYSLWLELFEHCHAGDTGTLFIATQENRSGQLVIHRGHLIGAAYGGEYNFQALSALSLLDDARYSYTPDLIFPIPETLLPNDATALLDQLGFQYYLQDLADPPSAEALAVEAPNTSPASDSPESVGIENLPIPPTSDHDPGKPIEITAPESIPKTRTVTQVYRGQKITKVIQEETPSQSTRSKSVRMYRGQVVRS</sequence>
<dbReference type="Proteomes" id="UP000640333">
    <property type="component" value="Unassembled WGS sequence"/>
</dbReference>
<feature type="region of interest" description="Disordered" evidence="1">
    <location>
        <begin position="121"/>
        <end position="169"/>
    </location>
</feature>
<organism evidence="2 3">
    <name type="scientific">Pontibacterium sinense</name>
    <dbReference type="NCBI Taxonomy" id="2781979"/>
    <lineage>
        <taxon>Bacteria</taxon>
        <taxon>Pseudomonadati</taxon>
        <taxon>Pseudomonadota</taxon>
        <taxon>Gammaproteobacteria</taxon>
        <taxon>Oceanospirillales</taxon>
        <taxon>Oceanospirillaceae</taxon>
        <taxon>Pontibacterium</taxon>
    </lineage>
</organism>
<dbReference type="EMBL" id="JADEYS010000028">
    <property type="protein sequence ID" value="MBE9399497.1"/>
    <property type="molecule type" value="Genomic_DNA"/>
</dbReference>
<evidence type="ECO:0000313" key="3">
    <source>
        <dbReference type="Proteomes" id="UP000640333"/>
    </source>
</evidence>
<evidence type="ECO:0000256" key="1">
    <source>
        <dbReference type="SAM" id="MobiDB-lite"/>
    </source>
</evidence>
<proteinExistence type="predicted"/>
<keyword evidence="3" id="KW-1185">Reference proteome</keyword>
<protein>
    <submittedName>
        <fullName evidence="2">DUF4388 domain-containing protein</fullName>
    </submittedName>
</protein>
<evidence type="ECO:0000313" key="2">
    <source>
        <dbReference type="EMBL" id="MBE9399497.1"/>
    </source>
</evidence>
<reference evidence="2" key="1">
    <citation type="submission" date="2020-10" db="EMBL/GenBank/DDBJ databases">
        <title>Bacterium isolated from coastal waters sediment.</title>
        <authorList>
            <person name="Chen R.-J."/>
            <person name="Lu D.-C."/>
            <person name="Zhu K.-L."/>
            <person name="Du Z.-J."/>
        </authorList>
    </citation>
    <scope>NUCLEOTIDE SEQUENCE</scope>
    <source>
        <strain evidence="2">N1Y112</strain>
    </source>
</reference>